<dbReference type="InterPro" id="IPR054352">
    <property type="entry name" value="ACT_Aspartokinase"/>
</dbReference>
<evidence type="ECO:0000256" key="1">
    <source>
        <dbReference type="ARBA" id="ARBA00002843"/>
    </source>
</evidence>
<dbReference type="SUPFAM" id="SSF55021">
    <property type="entry name" value="ACT-like"/>
    <property type="match status" value="2"/>
</dbReference>
<reference evidence="20" key="1">
    <citation type="submission" date="2014-08" db="EMBL/GenBank/DDBJ databases">
        <authorList>
            <person name="Falentin Helene"/>
        </authorList>
    </citation>
    <scope>NUCLEOTIDE SEQUENCE</scope>
</reference>
<dbReference type="GO" id="GO:0005829">
    <property type="term" value="C:cytosol"/>
    <property type="evidence" value="ECO:0007669"/>
    <property type="project" value="TreeGrafter"/>
</dbReference>
<dbReference type="GO" id="GO:0009088">
    <property type="term" value="P:threonine biosynthetic process"/>
    <property type="evidence" value="ECO:0007669"/>
    <property type="project" value="UniProtKB-UniPathway"/>
</dbReference>
<dbReference type="GO" id="GO:0004072">
    <property type="term" value="F:aspartate kinase activity"/>
    <property type="evidence" value="ECO:0007669"/>
    <property type="project" value="UniProtKB-EC"/>
</dbReference>
<dbReference type="InterPro" id="IPR041740">
    <property type="entry name" value="AKii-LysC-BS"/>
</dbReference>
<feature type="binding site" evidence="16">
    <location>
        <position position="192"/>
    </location>
    <ligand>
        <name>ATP</name>
        <dbReference type="ChEBI" id="CHEBI:30616"/>
    </ligand>
</feature>
<dbReference type="InterPro" id="IPR005260">
    <property type="entry name" value="Asp_kin_monofn"/>
</dbReference>
<comment type="pathway">
    <text evidence="4 18">Amino-acid biosynthesis; L-threonine biosynthesis; L-threonine from L-aspartate: step 1/5.</text>
</comment>
<evidence type="ECO:0000256" key="2">
    <source>
        <dbReference type="ARBA" id="ARBA00004766"/>
    </source>
</evidence>
<evidence type="ECO:0000256" key="18">
    <source>
        <dbReference type="RuleBase" id="RU004249"/>
    </source>
</evidence>
<feature type="binding site" evidence="16">
    <location>
        <position position="54"/>
    </location>
    <ligand>
        <name>substrate</name>
    </ligand>
</feature>
<feature type="binding site" evidence="16">
    <location>
        <begin position="181"/>
        <end position="182"/>
    </location>
    <ligand>
        <name>ATP</name>
        <dbReference type="ChEBI" id="CHEBI:30616"/>
    </ligand>
</feature>
<evidence type="ECO:0000256" key="16">
    <source>
        <dbReference type="PIRSR" id="PIRSR000726-1"/>
    </source>
</evidence>
<dbReference type="CDD" id="cd04923">
    <property type="entry name" value="ACT_AK-LysC-DapG-like_2"/>
    <property type="match status" value="1"/>
</dbReference>
<dbReference type="PIRSF" id="PIRSF000726">
    <property type="entry name" value="Asp_kin"/>
    <property type="match status" value="1"/>
</dbReference>
<dbReference type="Pfam" id="PF22468">
    <property type="entry name" value="ACT_9"/>
    <property type="match status" value="2"/>
</dbReference>
<dbReference type="CDD" id="cd04913">
    <property type="entry name" value="ACT_AKii-LysC-BS-like_1"/>
    <property type="match status" value="1"/>
</dbReference>
<dbReference type="InterPro" id="IPR001341">
    <property type="entry name" value="Asp_kinase"/>
</dbReference>
<dbReference type="PANTHER" id="PTHR21499:SF3">
    <property type="entry name" value="ASPARTOKINASE"/>
    <property type="match status" value="1"/>
</dbReference>
<feature type="binding site" evidence="16">
    <location>
        <begin position="217"/>
        <end position="218"/>
    </location>
    <ligand>
        <name>ATP</name>
        <dbReference type="ChEBI" id="CHEBI:30616"/>
    </ligand>
</feature>
<comment type="catalytic activity">
    <reaction evidence="15 17">
        <text>L-aspartate + ATP = 4-phospho-L-aspartate + ADP</text>
        <dbReference type="Rhea" id="RHEA:23776"/>
        <dbReference type="ChEBI" id="CHEBI:29991"/>
        <dbReference type="ChEBI" id="CHEBI:30616"/>
        <dbReference type="ChEBI" id="CHEBI:57535"/>
        <dbReference type="ChEBI" id="CHEBI:456216"/>
        <dbReference type="EC" id="2.7.2.4"/>
    </reaction>
</comment>
<name>A0A0B7P1N1_PROFF</name>
<dbReference type="InterPro" id="IPR045865">
    <property type="entry name" value="ACT-like_dom_sf"/>
</dbReference>
<sequence>MIVRKDPMSRIVQKYGGSSVADAESIKRVARKIARAKQRGDAVTVVISAMGDTTDELMDLAYQVSPQPQTRELDMLLTTGERQSAALLAMALNDLGVKARSYTGSQAGVITTERHGDARIVTITPGRIEKSLDQGNVTIVAGFQGVSQDTKDVTTLGRGASDTTAIALAAVLGAKYCEIYTDVDGVFTADPRIVPTAKRIPEITYEEMMEMAAAGTKVLHLRAVEYARREGIAVHVRSSFSDNPGTWVKGHADIAKGNQMEEAMITGIASDASEAKITVVGVPDEVGRAARTFDVMAAAEINIDMIVQNVSAVSTGRTDISFTLPMSDGQRAVQALNAVKDEIGFEELLYDDQIGKVSVIGIGMRTHPGVTAAFFDALAANDINIDMISTSEIRISVIVEAPKLATAVQAAHTTFGLDTNGEAVVYAGTGR</sequence>
<dbReference type="NCBIfam" id="NF005155">
    <property type="entry name" value="PRK06635.1-4"/>
    <property type="match status" value="1"/>
</dbReference>
<dbReference type="Gene3D" id="3.30.2130.10">
    <property type="entry name" value="VC0802-like"/>
    <property type="match status" value="1"/>
</dbReference>
<dbReference type="PROSITE" id="PS00324">
    <property type="entry name" value="ASPARTOKINASE"/>
    <property type="match status" value="1"/>
</dbReference>
<evidence type="ECO:0000256" key="15">
    <source>
        <dbReference type="ARBA" id="ARBA00047872"/>
    </source>
</evidence>
<dbReference type="EMBL" id="LM676444">
    <property type="protein sequence ID" value="CEP27797.1"/>
    <property type="molecule type" value="Genomic_DNA"/>
</dbReference>
<dbReference type="NCBIfam" id="NF005154">
    <property type="entry name" value="PRK06635.1-2"/>
    <property type="match status" value="1"/>
</dbReference>
<dbReference type="FunFam" id="3.40.1160.10:FF:000002">
    <property type="entry name" value="Aspartokinase"/>
    <property type="match status" value="1"/>
</dbReference>
<evidence type="ECO:0000256" key="4">
    <source>
        <dbReference type="ARBA" id="ARBA00005139"/>
    </source>
</evidence>
<dbReference type="UniPathway" id="UPA00034">
    <property type="reaction ID" value="UER00015"/>
</dbReference>
<keyword evidence="9 17" id="KW-0808">Transferase</keyword>
<protein>
    <recommendedName>
        <fullName evidence="7 17">Aspartokinase</fullName>
        <ecNumber evidence="6 17">2.7.2.4</ecNumber>
    </recommendedName>
</protein>
<evidence type="ECO:0000256" key="11">
    <source>
        <dbReference type="ARBA" id="ARBA00022777"/>
    </source>
</evidence>
<dbReference type="InterPro" id="IPR002912">
    <property type="entry name" value="ACT_dom"/>
</dbReference>
<feature type="binding site" evidence="16">
    <location>
        <begin position="14"/>
        <end position="17"/>
    </location>
    <ligand>
        <name>ATP</name>
        <dbReference type="ChEBI" id="CHEBI:30616"/>
    </ligand>
</feature>
<evidence type="ECO:0000313" key="20">
    <source>
        <dbReference type="EMBL" id="CEP27797.1"/>
    </source>
</evidence>
<organism evidence="20">
    <name type="scientific">Propionibacterium freudenreichii subsp. freudenreichii</name>
    <dbReference type="NCBI Taxonomy" id="66712"/>
    <lineage>
        <taxon>Bacteria</taxon>
        <taxon>Bacillati</taxon>
        <taxon>Actinomycetota</taxon>
        <taxon>Actinomycetes</taxon>
        <taxon>Propionibacteriales</taxon>
        <taxon>Propionibacteriaceae</taxon>
        <taxon>Propionibacterium</taxon>
    </lineage>
</organism>
<keyword evidence="13" id="KW-0220">Diaminopimelate biosynthesis</keyword>
<feature type="domain" description="ACT" evidence="19">
    <location>
        <begin position="277"/>
        <end position="362"/>
    </location>
</feature>
<evidence type="ECO:0000256" key="14">
    <source>
        <dbReference type="ARBA" id="ARBA00023154"/>
    </source>
</evidence>
<dbReference type="GO" id="GO:0019877">
    <property type="term" value="P:diaminopimelate biosynthetic process"/>
    <property type="evidence" value="ECO:0007669"/>
    <property type="project" value="UniProtKB-KW"/>
</dbReference>
<feature type="binding site" evidence="16">
    <location>
        <position position="81"/>
    </location>
    <ligand>
        <name>substrate</name>
    </ligand>
</feature>
<dbReference type="SUPFAM" id="SSF53633">
    <property type="entry name" value="Carbamate kinase-like"/>
    <property type="match status" value="1"/>
</dbReference>
<evidence type="ECO:0000256" key="6">
    <source>
        <dbReference type="ARBA" id="ARBA00013059"/>
    </source>
</evidence>
<gene>
    <name evidence="20" type="primary">ask</name>
    <name evidence="20" type="ORF">PFCIRM138_06050</name>
</gene>
<dbReference type="UniPathway" id="UPA00051">
    <property type="reaction ID" value="UER00462"/>
</dbReference>
<comment type="pathway">
    <text evidence="2 18">Amino-acid biosynthesis; L-lysine biosynthesis via DAP pathway; (S)-tetrahydrodipicolinate from L-aspartate: step 1/4.</text>
</comment>
<accession>A0A0B7P1N1</accession>
<dbReference type="GO" id="GO:0009090">
    <property type="term" value="P:homoserine biosynthetic process"/>
    <property type="evidence" value="ECO:0007669"/>
    <property type="project" value="TreeGrafter"/>
</dbReference>
<proteinExistence type="inferred from homology"/>
<evidence type="ECO:0000256" key="12">
    <source>
        <dbReference type="ARBA" id="ARBA00022840"/>
    </source>
</evidence>
<evidence type="ECO:0000256" key="7">
    <source>
        <dbReference type="ARBA" id="ARBA00016273"/>
    </source>
</evidence>
<dbReference type="GO" id="GO:0009089">
    <property type="term" value="P:lysine biosynthetic process via diaminopimelate"/>
    <property type="evidence" value="ECO:0007669"/>
    <property type="project" value="UniProtKB-UniPathway"/>
</dbReference>
<dbReference type="InterPro" id="IPR036393">
    <property type="entry name" value="AceGlu_kinase-like_sf"/>
</dbReference>
<dbReference type="AlphaFoldDB" id="A0A0B7P1N1"/>
<dbReference type="CDD" id="cd04261">
    <property type="entry name" value="AAK_AKii-LysC-BS"/>
    <property type="match status" value="1"/>
</dbReference>
<comment type="pathway">
    <text evidence="3 18">Amino-acid biosynthesis; L-methionine biosynthesis via de novo pathway; L-homoserine from L-aspartate: step 1/3.</text>
</comment>
<evidence type="ECO:0000256" key="3">
    <source>
        <dbReference type="ARBA" id="ARBA00004986"/>
    </source>
</evidence>
<keyword evidence="8 18" id="KW-0028">Amino-acid biosynthesis</keyword>
<dbReference type="UniPathway" id="UPA00050">
    <property type="reaction ID" value="UER00461"/>
</dbReference>
<evidence type="ECO:0000256" key="9">
    <source>
        <dbReference type="ARBA" id="ARBA00022679"/>
    </source>
</evidence>
<keyword evidence="14" id="KW-0457">Lysine biosynthesis</keyword>
<dbReference type="InterPro" id="IPR018042">
    <property type="entry name" value="Aspartate_kinase_CS"/>
</dbReference>
<dbReference type="NCBIfam" id="NF005153">
    <property type="entry name" value="PRK06635.1-1"/>
    <property type="match status" value="1"/>
</dbReference>
<dbReference type="PROSITE" id="PS51671">
    <property type="entry name" value="ACT"/>
    <property type="match status" value="1"/>
</dbReference>
<evidence type="ECO:0000256" key="17">
    <source>
        <dbReference type="RuleBase" id="RU003448"/>
    </source>
</evidence>
<evidence type="ECO:0000256" key="5">
    <source>
        <dbReference type="ARBA" id="ARBA00010122"/>
    </source>
</evidence>
<keyword evidence="10 16" id="KW-0547">Nucleotide-binding</keyword>
<dbReference type="Pfam" id="PF00696">
    <property type="entry name" value="AA_kinase"/>
    <property type="match status" value="1"/>
</dbReference>
<evidence type="ECO:0000256" key="13">
    <source>
        <dbReference type="ARBA" id="ARBA00022915"/>
    </source>
</evidence>
<evidence type="ECO:0000256" key="8">
    <source>
        <dbReference type="ARBA" id="ARBA00022605"/>
    </source>
</evidence>
<dbReference type="EC" id="2.7.2.4" evidence="6 17"/>
<dbReference type="PANTHER" id="PTHR21499">
    <property type="entry name" value="ASPARTATE KINASE"/>
    <property type="match status" value="1"/>
</dbReference>
<evidence type="ECO:0000259" key="19">
    <source>
        <dbReference type="PROSITE" id="PS51671"/>
    </source>
</evidence>
<keyword evidence="12 16" id="KW-0067">ATP-binding</keyword>
<dbReference type="InterPro" id="IPR001048">
    <property type="entry name" value="Asp/Glu/Uridylate_kinase"/>
</dbReference>
<dbReference type="FunFam" id="3.30.2130.10:FF:000002">
    <property type="entry name" value="Aspartokinase"/>
    <property type="match status" value="1"/>
</dbReference>
<dbReference type="GO" id="GO:0005524">
    <property type="term" value="F:ATP binding"/>
    <property type="evidence" value="ECO:0007669"/>
    <property type="project" value="UniProtKB-KW"/>
</dbReference>
<dbReference type="NCBIfam" id="TIGR00657">
    <property type="entry name" value="asp_kinases"/>
    <property type="match status" value="1"/>
</dbReference>
<comment type="function">
    <text evidence="1">Catalyzes the phosphorylation of the beta-carboxyl group of aspartic acid with ATP to yield 4-phospho-L-aspartate, which is involved in the branched biosynthetic pathway leading to the biosynthesis of amino acids lysine, threonine, isoleucine and methionine.</text>
</comment>
<evidence type="ECO:0000256" key="10">
    <source>
        <dbReference type="ARBA" id="ARBA00022741"/>
    </source>
</evidence>
<comment type="similarity">
    <text evidence="5 17">Belongs to the aspartokinase family.</text>
</comment>
<dbReference type="Gene3D" id="3.40.1160.10">
    <property type="entry name" value="Acetylglutamate kinase-like"/>
    <property type="match status" value="1"/>
</dbReference>
<keyword evidence="11 17" id="KW-0418">Kinase</keyword>